<dbReference type="STRING" id="857566.A0A1E3PGC2"/>
<proteinExistence type="inferred from homology"/>
<evidence type="ECO:0000313" key="2">
    <source>
        <dbReference type="EMBL" id="ODQ64264.1"/>
    </source>
</evidence>
<dbReference type="EMBL" id="KV454412">
    <property type="protein sequence ID" value="ODQ64264.1"/>
    <property type="molecule type" value="Genomic_DNA"/>
</dbReference>
<dbReference type="GO" id="GO:0005737">
    <property type="term" value="C:cytoplasm"/>
    <property type="evidence" value="ECO:0007669"/>
    <property type="project" value="TreeGrafter"/>
</dbReference>
<keyword evidence="2" id="KW-0378">Hydrolase</keyword>
<name>A0A1E3PGC2_9ASCO</name>
<gene>
    <name evidence="2" type="ORF">NADFUDRAFT_47513</name>
</gene>
<dbReference type="OrthoDB" id="10265310at2759"/>
<dbReference type="GO" id="GO:0005634">
    <property type="term" value="C:nucleus"/>
    <property type="evidence" value="ECO:0007669"/>
    <property type="project" value="TreeGrafter"/>
</dbReference>
<dbReference type="AlphaFoldDB" id="A0A1E3PGC2"/>
<evidence type="ECO:0000313" key="3">
    <source>
        <dbReference type="Proteomes" id="UP000095009"/>
    </source>
</evidence>
<dbReference type="PANTHER" id="PTHR11215:SF1">
    <property type="entry name" value="MYG1 EXONUCLEASE"/>
    <property type="match status" value="1"/>
</dbReference>
<organism evidence="2 3">
    <name type="scientific">Nadsonia fulvescens var. elongata DSM 6958</name>
    <dbReference type="NCBI Taxonomy" id="857566"/>
    <lineage>
        <taxon>Eukaryota</taxon>
        <taxon>Fungi</taxon>
        <taxon>Dikarya</taxon>
        <taxon>Ascomycota</taxon>
        <taxon>Saccharomycotina</taxon>
        <taxon>Dipodascomycetes</taxon>
        <taxon>Dipodascales</taxon>
        <taxon>Dipodascales incertae sedis</taxon>
        <taxon>Nadsonia</taxon>
    </lineage>
</organism>
<dbReference type="PANTHER" id="PTHR11215">
    <property type="entry name" value="METAL DEPENDENT HYDROLASE - RELATED"/>
    <property type="match status" value="1"/>
</dbReference>
<evidence type="ECO:0000256" key="1">
    <source>
        <dbReference type="ARBA" id="ARBA00010105"/>
    </source>
</evidence>
<dbReference type="Proteomes" id="UP000095009">
    <property type="component" value="Unassembled WGS sequence"/>
</dbReference>
<protein>
    <submittedName>
        <fullName evidence="2">Metal-dependent protein hydrolase</fullName>
    </submittedName>
</protein>
<reference evidence="2 3" key="1">
    <citation type="journal article" date="2016" name="Proc. Natl. Acad. Sci. U.S.A.">
        <title>Comparative genomics of biotechnologically important yeasts.</title>
        <authorList>
            <person name="Riley R."/>
            <person name="Haridas S."/>
            <person name="Wolfe K.H."/>
            <person name="Lopes M.R."/>
            <person name="Hittinger C.T."/>
            <person name="Goeker M."/>
            <person name="Salamov A.A."/>
            <person name="Wisecaver J.H."/>
            <person name="Long T.M."/>
            <person name="Calvey C.H."/>
            <person name="Aerts A.L."/>
            <person name="Barry K.W."/>
            <person name="Choi C."/>
            <person name="Clum A."/>
            <person name="Coughlan A.Y."/>
            <person name="Deshpande S."/>
            <person name="Douglass A.P."/>
            <person name="Hanson S.J."/>
            <person name="Klenk H.-P."/>
            <person name="LaButti K.M."/>
            <person name="Lapidus A."/>
            <person name="Lindquist E.A."/>
            <person name="Lipzen A.M."/>
            <person name="Meier-Kolthoff J.P."/>
            <person name="Ohm R.A."/>
            <person name="Otillar R.P."/>
            <person name="Pangilinan J.L."/>
            <person name="Peng Y."/>
            <person name="Rokas A."/>
            <person name="Rosa C.A."/>
            <person name="Scheuner C."/>
            <person name="Sibirny A.A."/>
            <person name="Slot J.C."/>
            <person name="Stielow J.B."/>
            <person name="Sun H."/>
            <person name="Kurtzman C.P."/>
            <person name="Blackwell M."/>
            <person name="Grigoriev I.V."/>
            <person name="Jeffries T.W."/>
        </authorList>
    </citation>
    <scope>NUCLEOTIDE SEQUENCE [LARGE SCALE GENOMIC DNA]</scope>
    <source>
        <strain evidence="2 3">DSM 6958</strain>
    </source>
</reference>
<accession>A0A1E3PGC2</accession>
<sequence length="332" mass="37155">MSTSPAKKSKTTMKIGTHSGTFHADESLAVYMLRLLPRFADAEIVRSRDQAVLEECDVIVDVTGQYDGVKFFDHHQREFTDTFSADFHTRLSSAGLVYKHFGKEIIAEVCGLDDDAEALDTLYLRVYKNFVEAIDANDNGVDAYPTDISPKFKPHGITLPSLVSQLNPFWTEPSDDDALMQRFLIASDLMGTAFKRHVESQGKSWLPAKQFVQKAFADRFQYDNEGRIIVFDDFVPWKEHLFEVERDAGMVGKVLYVLYSDGKGWRIQAVPEAPTSFQSRKALPEAWRGARDEKLDAICGIDGSVFVHVAGFIGGNKTRQGALDMAKLALAL</sequence>
<keyword evidence="3" id="KW-1185">Reference proteome</keyword>
<dbReference type="GO" id="GO:0016787">
    <property type="term" value="F:hydrolase activity"/>
    <property type="evidence" value="ECO:0007669"/>
    <property type="project" value="UniProtKB-KW"/>
</dbReference>
<comment type="similarity">
    <text evidence="1">Belongs to the MYG1 family.</text>
</comment>
<dbReference type="Pfam" id="PF03690">
    <property type="entry name" value="MYG1_exonuc"/>
    <property type="match status" value="1"/>
</dbReference>
<dbReference type="InterPro" id="IPR003226">
    <property type="entry name" value="MYG1_exonuclease"/>
</dbReference>